<gene>
    <name evidence="3" type="ORF">BCR41DRAFT_80362</name>
</gene>
<reference evidence="3 4" key="1">
    <citation type="submission" date="2016-07" db="EMBL/GenBank/DDBJ databases">
        <title>Pervasive Adenine N6-methylation of Active Genes in Fungi.</title>
        <authorList>
            <consortium name="DOE Joint Genome Institute"/>
            <person name="Mondo S.J."/>
            <person name="Dannebaum R.O."/>
            <person name="Kuo R.C."/>
            <person name="Labutti K."/>
            <person name="Haridas S."/>
            <person name="Kuo A."/>
            <person name="Salamov A."/>
            <person name="Ahrendt S.R."/>
            <person name="Lipzen A."/>
            <person name="Sullivan W."/>
            <person name="Andreopoulos W.B."/>
            <person name="Clum A."/>
            <person name="Lindquist E."/>
            <person name="Daum C."/>
            <person name="Ramamoorthy G.K."/>
            <person name="Gryganskyi A."/>
            <person name="Culley D."/>
            <person name="Magnuson J.K."/>
            <person name="James T.Y."/>
            <person name="O'Malley M.A."/>
            <person name="Stajich J.E."/>
            <person name="Spatafora J.W."/>
            <person name="Visel A."/>
            <person name="Grigoriev I.V."/>
        </authorList>
    </citation>
    <scope>NUCLEOTIDE SEQUENCE [LARGE SCALE GENOMIC DNA]</scope>
    <source>
        <strain evidence="3 4">NRRL 3116</strain>
    </source>
</reference>
<keyword evidence="2" id="KW-1133">Transmembrane helix</keyword>
<dbReference type="InParanoid" id="A0A1Y2GR66"/>
<accession>A0A1Y2GR66</accession>
<feature type="compositionally biased region" description="Polar residues" evidence="1">
    <location>
        <begin position="120"/>
        <end position="131"/>
    </location>
</feature>
<dbReference type="Proteomes" id="UP000193648">
    <property type="component" value="Unassembled WGS sequence"/>
</dbReference>
<evidence type="ECO:0000256" key="1">
    <source>
        <dbReference type="SAM" id="MobiDB-lite"/>
    </source>
</evidence>
<comment type="caution">
    <text evidence="3">The sequence shown here is derived from an EMBL/GenBank/DDBJ whole genome shotgun (WGS) entry which is preliminary data.</text>
</comment>
<feature type="compositionally biased region" description="Low complexity" evidence="1">
    <location>
        <begin position="22"/>
        <end position="42"/>
    </location>
</feature>
<protein>
    <submittedName>
        <fullName evidence="3">Uncharacterized protein</fullName>
    </submittedName>
</protein>
<feature type="compositionally biased region" description="Low complexity" evidence="1">
    <location>
        <begin position="62"/>
        <end position="74"/>
    </location>
</feature>
<evidence type="ECO:0000256" key="2">
    <source>
        <dbReference type="SAM" id="Phobius"/>
    </source>
</evidence>
<evidence type="ECO:0000313" key="4">
    <source>
        <dbReference type="Proteomes" id="UP000193648"/>
    </source>
</evidence>
<name>A0A1Y2GR66_9FUNG</name>
<feature type="compositionally biased region" description="Low complexity" evidence="1">
    <location>
        <begin position="103"/>
        <end position="114"/>
    </location>
</feature>
<dbReference type="GeneID" id="33572870"/>
<proteinExistence type="predicted"/>
<dbReference type="RefSeq" id="XP_021881080.1">
    <property type="nucleotide sequence ID" value="XM_022031029.1"/>
</dbReference>
<keyword evidence="4" id="KW-1185">Reference proteome</keyword>
<feature type="region of interest" description="Disordered" evidence="1">
    <location>
        <begin position="1"/>
        <end position="133"/>
    </location>
</feature>
<dbReference type="AlphaFoldDB" id="A0A1Y2GR66"/>
<sequence>MHHLHQADANHGHENESTPFLASAASAQQQQQPASSRSPSRSPRLDYRSVNRSYSPLKQIDSHCNNDNSSNNNRNKGKSKKNTKSPFDSDSDSDQDGDHPGGLASSASSISSLLPDDQENSPISPSTSPLTQRRRGHRLHYLQMLLAIAAQLGLLIFFGTLAGVTAKAPWVYPYSWHPICMGLYGFVATEGKYKKPLHEWTIFSEYHLLQFVSHCSHSNV</sequence>
<keyword evidence="2" id="KW-0812">Transmembrane</keyword>
<dbReference type="OrthoDB" id="432881at2759"/>
<organism evidence="3 4">
    <name type="scientific">Lobosporangium transversale</name>
    <dbReference type="NCBI Taxonomy" id="64571"/>
    <lineage>
        <taxon>Eukaryota</taxon>
        <taxon>Fungi</taxon>
        <taxon>Fungi incertae sedis</taxon>
        <taxon>Mucoromycota</taxon>
        <taxon>Mortierellomycotina</taxon>
        <taxon>Mortierellomycetes</taxon>
        <taxon>Mortierellales</taxon>
        <taxon>Mortierellaceae</taxon>
        <taxon>Lobosporangium</taxon>
    </lineage>
</organism>
<feature type="compositionally biased region" description="Basic and acidic residues" evidence="1">
    <location>
        <begin position="1"/>
        <end position="16"/>
    </location>
</feature>
<feature type="transmembrane region" description="Helical" evidence="2">
    <location>
        <begin position="141"/>
        <end position="164"/>
    </location>
</feature>
<dbReference type="EMBL" id="MCFF01000020">
    <property type="protein sequence ID" value="ORZ14948.1"/>
    <property type="molecule type" value="Genomic_DNA"/>
</dbReference>
<evidence type="ECO:0000313" key="3">
    <source>
        <dbReference type="EMBL" id="ORZ14948.1"/>
    </source>
</evidence>
<keyword evidence="2" id="KW-0472">Membrane</keyword>